<evidence type="ECO:0008006" key="10">
    <source>
        <dbReference type="Google" id="ProtNLM"/>
    </source>
</evidence>
<keyword evidence="6 7" id="KW-0503">Monooxygenase</keyword>
<dbReference type="GO" id="GO:0005506">
    <property type="term" value="F:iron ion binding"/>
    <property type="evidence" value="ECO:0007669"/>
    <property type="project" value="InterPro"/>
</dbReference>
<dbReference type="Proteomes" id="UP000192674">
    <property type="component" value="Unassembled WGS sequence"/>
</dbReference>
<evidence type="ECO:0000256" key="6">
    <source>
        <dbReference type="ARBA" id="ARBA00023033"/>
    </source>
</evidence>
<keyword evidence="3 7" id="KW-0479">Metal-binding</keyword>
<dbReference type="GO" id="GO:0008395">
    <property type="term" value="F:steroid hydroxylase activity"/>
    <property type="evidence" value="ECO:0007669"/>
    <property type="project" value="TreeGrafter"/>
</dbReference>
<dbReference type="EMBL" id="FWXV01000013">
    <property type="protein sequence ID" value="SMD26063.1"/>
    <property type="molecule type" value="Genomic_DNA"/>
</dbReference>
<dbReference type="InterPro" id="IPR017972">
    <property type="entry name" value="Cyt_P450_CS"/>
</dbReference>
<evidence type="ECO:0000313" key="9">
    <source>
        <dbReference type="Proteomes" id="UP000192674"/>
    </source>
</evidence>
<proteinExistence type="inferred from homology"/>
<organism evidence="8 9">
    <name type="scientific">Kibdelosporangium aridum</name>
    <dbReference type="NCBI Taxonomy" id="2030"/>
    <lineage>
        <taxon>Bacteria</taxon>
        <taxon>Bacillati</taxon>
        <taxon>Actinomycetota</taxon>
        <taxon>Actinomycetes</taxon>
        <taxon>Pseudonocardiales</taxon>
        <taxon>Pseudonocardiaceae</taxon>
        <taxon>Kibdelosporangium</taxon>
    </lineage>
</organism>
<keyword evidence="9" id="KW-1185">Reference proteome</keyword>
<evidence type="ECO:0000256" key="5">
    <source>
        <dbReference type="ARBA" id="ARBA00023004"/>
    </source>
</evidence>
<protein>
    <recommendedName>
        <fullName evidence="10">Cytochrome P450</fullName>
    </recommendedName>
</protein>
<dbReference type="OrthoDB" id="4133219at2"/>
<comment type="similarity">
    <text evidence="1 7">Belongs to the cytochrome P450 family.</text>
</comment>
<dbReference type="PRINTS" id="PR00359">
    <property type="entry name" value="BP450"/>
</dbReference>
<keyword evidence="5 7" id="KW-0408">Iron</keyword>
<dbReference type="InterPro" id="IPR036396">
    <property type="entry name" value="Cyt_P450_sf"/>
</dbReference>
<evidence type="ECO:0000256" key="3">
    <source>
        <dbReference type="ARBA" id="ARBA00022723"/>
    </source>
</evidence>
<gene>
    <name evidence="8" type="ORF">SAMN05661093_09643</name>
</gene>
<dbReference type="FunFam" id="1.10.630.10:FF:000018">
    <property type="entry name" value="Cytochrome P450 monooxygenase"/>
    <property type="match status" value="1"/>
</dbReference>
<dbReference type="InterPro" id="IPR002397">
    <property type="entry name" value="Cyt_P450_B"/>
</dbReference>
<dbReference type="PANTHER" id="PTHR46696:SF4">
    <property type="entry name" value="BIOTIN BIOSYNTHESIS CYTOCHROME P450"/>
    <property type="match status" value="1"/>
</dbReference>
<dbReference type="GO" id="GO:0020037">
    <property type="term" value="F:heme binding"/>
    <property type="evidence" value="ECO:0007669"/>
    <property type="project" value="InterPro"/>
</dbReference>
<dbReference type="InterPro" id="IPR001128">
    <property type="entry name" value="Cyt_P450"/>
</dbReference>
<keyword evidence="2 7" id="KW-0349">Heme</keyword>
<evidence type="ECO:0000256" key="2">
    <source>
        <dbReference type="ARBA" id="ARBA00022617"/>
    </source>
</evidence>
<evidence type="ECO:0000256" key="1">
    <source>
        <dbReference type="ARBA" id="ARBA00010617"/>
    </source>
</evidence>
<dbReference type="GO" id="GO:0036199">
    <property type="term" value="F:cholest-4-en-3-one 26-monooxygenase activity"/>
    <property type="evidence" value="ECO:0007669"/>
    <property type="project" value="TreeGrafter"/>
</dbReference>
<dbReference type="RefSeq" id="WP_084433878.1">
    <property type="nucleotide sequence ID" value="NZ_FWXV01000013.1"/>
</dbReference>
<dbReference type="PROSITE" id="PS00086">
    <property type="entry name" value="CYTOCHROME_P450"/>
    <property type="match status" value="1"/>
</dbReference>
<evidence type="ECO:0000256" key="4">
    <source>
        <dbReference type="ARBA" id="ARBA00023002"/>
    </source>
</evidence>
<dbReference type="Gene3D" id="1.10.630.10">
    <property type="entry name" value="Cytochrome P450"/>
    <property type="match status" value="1"/>
</dbReference>
<dbReference type="PANTHER" id="PTHR46696">
    <property type="entry name" value="P450, PUTATIVE (EUROFUNG)-RELATED"/>
    <property type="match status" value="1"/>
</dbReference>
<dbReference type="CDD" id="cd11032">
    <property type="entry name" value="P450_EryK-like"/>
    <property type="match status" value="1"/>
</dbReference>
<evidence type="ECO:0000313" key="8">
    <source>
        <dbReference type="EMBL" id="SMD26063.1"/>
    </source>
</evidence>
<sequence length="396" mass="44250">MTDWNAHPAHFWMHGHRPAKTVEFAEQTGFWTVSGYSETHQILSDPVTYASDIGRFFPQGDTNDPLVKQLTEGNILQMDGAAHRDRRRVVSRAFTPKIVAAMEPRIAKLAGDLVDGLVGRDEFDFVSEVAYPLPISVIAELLGVPVSDRDLFVYWADKLLESKNIYHEAEPSQDVQAASMAALREFVPMVDYLNQHTAERRRQPREDLLTMLVQADMPDNEITHFGILLLFAGHVTTTLLLASTIMCLDRYPDVARQVREDRSLIPGLIEESLRFVSPVPAIFRATAVDTEIGGHAVPADQLLMLALGAVNRDPRQFADPEVFDITRDPNPHLAFGRGAHFCLGAPLARLEGRIAMNILFDRLGDLRIETPPVFHPSPEMCGPRHLPVKQVQRGDS</sequence>
<evidence type="ECO:0000256" key="7">
    <source>
        <dbReference type="RuleBase" id="RU000461"/>
    </source>
</evidence>
<dbReference type="AlphaFoldDB" id="A0A1W2FW13"/>
<dbReference type="Pfam" id="PF00067">
    <property type="entry name" value="p450"/>
    <property type="match status" value="1"/>
</dbReference>
<name>A0A1W2FW13_KIBAR</name>
<keyword evidence="4 7" id="KW-0560">Oxidoreductase</keyword>
<dbReference type="SUPFAM" id="SSF48264">
    <property type="entry name" value="Cytochrome P450"/>
    <property type="match status" value="1"/>
</dbReference>
<reference evidence="8 9" key="1">
    <citation type="submission" date="2017-04" db="EMBL/GenBank/DDBJ databases">
        <authorList>
            <person name="Afonso C.L."/>
            <person name="Miller P.J."/>
            <person name="Scott M.A."/>
            <person name="Spackman E."/>
            <person name="Goraichik I."/>
            <person name="Dimitrov K.M."/>
            <person name="Suarez D.L."/>
            <person name="Swayne D.E."/>
        </authorList>
    </citation>
    <scope>NUCLEOTIDE SEQUENCE [LARGE SCALE GENOMIC DNA]</scope>
    <source>
        <strain evidence="8 9">DSM 43828</strain>
    </source>
</reference>
<dbReference type="GO" id="GO:0006707">
    <property type="term" value="P:cholesterol catabolic process"/>
    <property type="evidence" value="ECO:0007669"/>
    <property type="project" value="TreeGrafter"/>
</dbReference>
<accession>A0A1W2FW13</accession>